<dbReference type="InterPro" id="IPR012422">
    <property type="entry name" value="Cyt_c_oxidase_su4_bac-aa3"/>
</dbReference>
<keyword evidence="1" id="KW-0472">Membrane</keyword>
<keyword evidence="1" id="KW-1133">Transmembrane helix</keyword>
<dbReference type="RefSeq" id="WP_007065766.1">
    <property type="nucleotide sequence ID" value="NZ_BBWO01000005.1"/>
</dbReference>
<feature type="transmembrane region" description="Helical" evidence="1">
    <location>
        <begin position="24"/>
        <end position="47"/>
    </location>
</feature>
<feature type="domain" description="Cytochrome c oxidase subunit IV bacterial aa3 type" evidence="2">
    <location>
        <begin position="13"/>
        <end position="47"/>
    </location>
</feature>
<reference evidence="3" key="1">
    <citation type="journal article" date="2015" name="Proc. Natl. Acad. Sci. U.S.A.">
        <title>Bacterial clade with the ribosomal RNA operon on a small plasmid rather than the chromosome.</title>
        <authorList>
            <person name="Anda M."/>
            <person name="Ohtsubo Y."/>
            <person name="Okubo T."/>
            <person name="Sugawara M."/>
            <person name="Nagata Y."/>
            <person name="Tsuda M."/>
            <person name="Minamisawa K."/>
            <person name="Mitsui H."/>
        </authorList>
    </citation>
    <scope>NUCLEOTIDE SEQUENCE</scope>
    <source>
        <strain evidence="3">DSM 15513</strain>
    </source>
</reference>
<dbReference type="AlphaFoldDB" id="A0A0P0ZBG0"/>
<accession>A0A0P0ZBG0</accession>
<evidence type="ECO:0000313" key="3">
    <source>
        <dbReference type="EMBL" id="BAT31222.1"/>
    </source>
</evidence>
<keyword evidence="1" id="KW-0812">Transmembrane</keyword>
<dbReference type="OrthoDB" id="9812071at2"/>
<dbReference type="SUPFAM" id="SSF81469">
    <property type="entry name" value="Bacterial aa3 type cytochrome c oxidase subunit IV"/>
    <property type="match status" value="1"/>
</dbReference>
<dbReference type="Pfam" id="PF07835">
    <property type="entry name" value="COX4_pro_2"/>
    <property type="match status" value="1"/>
</dbReference>
<feature type="transmembrane region" description="Helical" evidence="1">
    <location>
        <begin position="53"/>
        <end position="73"/>
    </location>
</feature>
<dbReference type="InterPro" id="IPR036596">
    <property type="entry name" value="Cyt-C_aa3_sf"/>
</dbReference>
<organism evidence="3">
    <name type="scientific">Fulvimarina pelagi</name>
    <dbReference type="NCBI Taxonomy" id="217511"/>
    <lineage>
        <taxon>Bacteria</taxon>
        <taxon>Pseudomonadati</taxon>
        <taxon>Pseudomonadota</taxon>
        <taxon>Alphaproteobacteria</taxon>
        <taxon>Hyphomicrobiales</taxon>
        <taxon>Aurantimonadaceae</taxon>
        <taxon>Fulvimarina</taxon>
    </lineage>
</organism>
<dbReference type="EMBL" id="LC066397">
    <property type="protein sequence ID" value="BAT31222.1"/>
    <property type="molecule type" value="Genomic_DNA"/>
</dbReference>
<proteinExistence type="predicted"/>
<dbReference type="Gene3D" id="1.20.5.160">
    <property type="entry name" value="Bacterial aa3 type cytochrome c oxidase subunit IV"/>
    <property type="match status" value="1"/>
</dbReference>
<sequence length="74" mass="7907">MATQPSYDTDNPADMDYAEHHRTYALFLSLFKWGTIIVVALLIAMAVSLVGSGGILGGVGSFLIVLAIAYFLAK</sequence>
<protein>
    <recommendedName>
        <fullName evidence="2">Cytochrome c oxidase subunit IV bacterial aa3 type domain-containing protein</fullName>
    </recommendedName>
</protein>
<evidence type="ECO:0000259" key="2">
    <source>
        <dbReference type="Pfam" id="PF07835"/>
    </source>
</evidence>
<evidence type="ECO:0000256" key="1">
    <source>
        <dbReference type="SAM" id="Phobius"/>
    </source>
</evidence>
<name>A0A0P0ZBG0_9HYPH</name>